<gene>
    <name evidence="1" type="ORF">D5R40_30025</name>
</gene>
<reference evidence="1 2" key="1">
    <citation type="journal article" date="2018" name="ACS Chem. Biol.">
        <title>Ketoreductase domain dysfunction expands chemodiversity: malyngamide biosynthesis in the cyanobacterium Okeania hirsuta.</title>
        <authorList>
            <person name="Moss N.A."/>
            <person name="Leao T."/>
            <person name="Rankin M."/>
            <person name="McCullough T.M."/>
            <person name="Qu P."/>
            <person name="Korobeynikov A."/>
            <person name="Smith J.L."/>
            <person name="Gerwick L."/>
            <person name="Gerwick W.H."/>
        </authorList>
    </citation>
    <scope>NUCLEOTIDE SEQUENCE [LARGE SCALE GENOMIC DNA]</scope>
    <source>
        <strain evidence="1 2">PAB10Feb10-1</strain>
    </source>
</reference>
<accession>A0A3N6NX18</accession>
<evidence type="ECO:0000313" key="1">
    <source>
        <dbReference type="EMBL" id="RQH24191.1"/>
    </source>
</evidence>
<proteinExistence type="predicted"/>
<keyword evidence="2" id="KW-1185">Reference proteome</keyword>
<protein>
    <submittedName>
        <fullName evidence="1">Uncharacterized protein</fullName>
    </submittedName>
</protein>
<dbReference type="Proteomes" id="UP000269154">
    <property type="component" value="Unassembled WGS sequence"/>
</dbReference>
<comment type="caution">
    <text evidence="1">The sequence shown here is derived from an EMBL/GenBank/DDBJ whole genome shotgun (WGS) entry which is preliminary data.</text>
</comment>
<name>A0A3N6NX18_9CYAN</name>
<organism evidence="1 2">
    <name type="scientific">Okeania hirsuta</name>
    <dbReference type="NCBI Taxonomy" id="1458930"/>
    <lineage>
        <taxon>Bacteria</taxon>
        <taxon>Bacillati</taxon>
        <taxon>Cyanobacteriota</taxon>
        <taxon>Cyanophyceae</taxon>
        <taxon>Oscillatoriophycideae</taxon>
        <taxon>Oscillatoriales</taxon>
        <taxon>Microcoleaceae</taxon>
        <taxon>Okeania</taxon>
    </lineage>
</organism>
<dbReference type="AlphaFoldDB" id="A0A3N6NX18"/>
<dbReference type="EMBL" id="RCBY01000327">
    <property type="protein sequence ID" value="RQH24191.1"/>
    <property type="molecule type" value="Genomic_DNA"/>
</dbReference>
<evidence type="ECO:0000313" key="2">
    <source>
        <dbReference type="Proteomes" id="UP000269154"/>
    </source>
</evidence>
<sequence length="109" mass="12518">MVRVLRHNKDKQGFPYEIAEAEKTNSDLPGRACRHQPSNHFKSFSKAIAAGIQQTGHSEQEQESFLSIPARKGIFSLNKKRPSSNRNIPIIKNYQTHRYLYNSIQILPL</sequence>